<feature type="transmembrane region" description="Helical" evidence="13">
    <location>
        <begin position="282"/>
        <end position="301"/>
    </location>
</feature>
<accession>A0A1R4EFF2</accession>
<evidence type="ECO:0000256" key="13">
    <source>
        <dbReference type="SAM" id="Phobius"/>
    </source>
</evidence>
<sequence>MKIRNGSLLSSLRAVGQRSLHNASKAVNSGKKVAGALSRSPLVQLINKQLNSSSPLPIPTSMKTVKDERQNTAELESESVGNSSEPLTAEEQLKQEQLAKELAFKRAPINWIPAAVLIATPIAAAVITPWYLATHEVSKPVWITFGAIAIWTGMSITTGYHRLMSHRTYKAHPAVRNFFLLGATLAVQGSAFDWCSGHRTHHRHVDDPMDDPYSAKRGFWFSHIGWMLKNYPSGNFDYKNIPDLTKDKVLQIQHKYYGLWVVATNVGLIGAIGWLIGDVWGTLLLAGLVRLVINHHFTFFINSLCHMFGTRPYTDTNTARDNFLLAIPTWGEGYHNYHHFFQYDYRNGVKWWQYDPTKWLIAALAKVGLASDLRTVDNMTIKHAEVNMMFKRAQKKIEKISDEQGLITDSNLPRSLQNFSDRVHFEYQLFNDTVKEWQALKAKAMQLKKNEFAERLHEADEALKDQYHMIEKRILKHNHNLKQAFKEISFKTA</sequence>
<feature type="region of interest" description="Disordered" evidence="12">
    <location>
        <begin position="54"/>
        <end position="90"/>
    </location>
</feature>
<feature type="transmembrane region" description="Helical" evidence="13">
    <location>
        <begin position="111"/>
        <end position="133"/>
    </location>
</feature>
<keyword evidence="4 13" id="KW-0812">Transmembrane</keyword>
<keyword evidence="5" id="KW-0276">Fatty acid metabolism</keyword>
<keyword evidence="9" id="KW-0443">Lipid metabolism</keyword>
<evidence type="ECO:0000256" key="6">
    <source>
        <dbReference type="ARBA" id="ARBA00022989"/>
    </source>
</evidence>
<gene>
    <name evidence="15" type="ORF">A1019T_01207</name>
</gene>
<evidence type="ECO:0000256" key="3">
    <source>
        <dbReference type="ARBA" id="ARBA00022516"/>
    </source>
</evidence>
<dbReference type="STRING" id="1945520.A1019T_01207"/>
<feature type="transmembrane region" description="Helical" evidence="13">
    <location>
        <begin position="139"/>
        <end position="160"/>
    </location>
</feature>
<keyword evidence="6 13" id="KW-1133">Transmembrane helix</keyword>
<dbReference type="GO" id="GO:0006633">
    <property type="term" value="P:fatty acid biosynthetic process"/>
    <property type="evidence" value="ECO:0007669"/>
    <property type="project" value="UniProtKB-KW"/>
</dbReference>
<reference evidence="16" key="1">
    <citation type="submission" date="2017-02" db="EMBL/GenBank/DDBJ databases">
        <authorList>
            <person name="Mornico D."/>
        </authorList>
    </citation>
    <scope>NUCLEOTIDE SEQUENCE [LARGE SCALE GENOMIC DNA]</scope>
</reference>
<comment type="subcellular location">
    <subcellularLocation>
        <location evidence="1">Membrane</location>
        <topology evidence="1">Multi-pass membrane protein</topology>
    </subcellularLocation>
</comment>
<evidence type="ECO:0000256" key="1">
    <source>
        <dbReference type="ARBA" id="ARBA00004141"/>
    </source>
</evidence>
<evidence type="ECO:0000256" key="9">
    <source>
        <dbReference type="ARBA" id="ARBA00023098"/>
    </source>
</evidence>
<protein>
    <submittedName>
        <fullName evidence="15">Fatty acid desaturase</fullName>
    </submittedName>
</protein>
<dbReference type="Pfam" id="PF00487">
    <property type="entry name" value="FA_desaturase"/>
    <property type="match status" value="1"/>
</dbReference>
<evidence type="ECO:0000256" key="4">
    <source>
        <dbReference type="ARBA" id="ARBA00022692"/>
    </source>
</evidence>
<dbReference type="PRINTS" id="PR00075">
    <property type="entry name" value="FACDDSATRASE"/>
</dbReference>
<dbReference type="InterPro" id="IPR005804">
    <property type="entry name" value="FA_desaturase_dom"/>
</dbReference>
<evidence type="ECO:0000313" key="15">
    <source>
        <dbReference type="EMBL" id="SJM37235.1"/>
    </source>
</evidence>
<keyword evidence="8" id="KW-0408">Iron</keyword>
<evidence type="ECO:0000256" key="5">
    <source>
        <dbReference type="ARBA" id="ARBA00022832"/>
    </source>
</evidence>
<proteinExistence type="inferred from homology"/>
<dbReference type="GO" id="GO:0016020">
    <property type="term" value="C:membrane"/>
    <property type="evidence" value="ECO:0007669"/>
    <property type="project" value="UniProtKB-SubCell"/>
</dbReference>
<keyword evidence="10 13" id="KW-0472">Membrane</keyword>
<evidence type="ECO:0000256" key="11">
    <source>
        <dbReference type="ARBA" id="ARBA00023160"/>
    </source>
</evidence>
<keyword evidence="16" id="KW-1185">Reference proteome</keyword>
<feature type="transmembrane region" description="Helical" evidence="13">
    <location>
        <begin position="256"/>
        <end position="276"/>
    </location>
</feature>
<comment type="similarity">
    <text evidence="2">Belongs to the fatty acid desaturase type 2 family.</text>
</comment>
<organism evidence="15 16">
    <name type="scientific">Psychrobacter pasteurii</name>
    <dbReference type="NCBI Taxonomy" id="1945520"/>
    <lineage>
        <taxon>Bacteria</taxon>
        <taxon>Pseudomonadati</taxon>
        <taxon>Pseudomonadota</taxon>
        <taxon>Gammaproteobacteria</taxon>
        <taxon>Moraxellales</taxon>
        <taxon>Moraxellaceae</taxon>
        <taxon>Psychrobacter</taxon>
    </lineage>
</organism>
<evidence type="ECO:0000256" key="8">
    <source>
        <dbReference type="ARBA" id="ARBA00023004"/>
    </source>
</evidence>
<dbReference type="InterPro" id="IPR015876">
    <property type="entry name" value="Acyl-CoA_DS"/>
</dbReference>
<dbReference type="PANTHER" id="PTHR11351:SF31">
    <property type="entry name" value="DESATURASE 1, ISOFORM A-RELATED"/>
    <property type="match status" value="1"/>
</dbReference>
<evidence type="ECO:0000256" key="7">
    <source>
        <dbReference type="ARBA" id="ARBA00023002"/>
    </source>
</evidence>
<evidence type="ECO:0000256" key="2">
    <source>
        <dbReference type="ARBA" id="ARBA00008749"/>
    </source>
</evidence>
<dbReference type="EMBL" id="FUGD01000076">
    <property type="protein sequence ID" value="SJM37235.1"/>
    <property type="molecule type" value="Genomic_DNA"/>
</dbReference>
<dbReference type="AlphaFoldDB" id="A0A1R4EFF2"/>
<dbReference type="Proteomes" id="UP000188169">
    <property type="component" value="Unassembled WGS sequence"/>
</dbReference>
<name>A0A1R4EFF2_9GAMM</name>
<keyword evidence="11" id="KW-0275">Fatty acid biosynthesis</keyword>
<dbReference type="GO" id="GO:0016717">
    <property type="term" value="F:oxidoreductase activity, acting on paired donors, with oxidation of a pair of donors resulting in the reduction of molecular oxygen to two molecules of water"/>
    <property type="evidence" value="ECO:0007669"/>
    <property type="project" value="InterPro"/>
</dbReference>
<dbReference type="PANTHER" id="PTHR11351">
    <property type="entry name" value="ACYL-COA DESATURASE"/>
    <property type="match status" value="1"/>
</dbReference>
<dbReference type="CDD" id="cd03505">
    <property type="entry name" value="Delta9-FADS-like"/>
    <property type="match status" value="1"/>
</dbReference>
<evidence type="ECO:0000259" key="14">
    <source>
        <dbReference type="Pfam" id="PF00487"/>
    </source>
</evidence>
<evidence type="ECO:0000313" key="16">
    <source>
        <dbReference type="Proteomes" id="UP000188169"/>
    </source>
</evidence>
<evidence type="ECO:0000256" key="12">
    <source>
        <dbReference type="SAM" id="MobiDB-lite"/>
    </source>
</evidence>
<evidence type="ECO:0000256" key="10">
    <source>
        <dbReference type="ARBA" id="ARBA00023136"/>
    </source>
</evidence>
<feature type="domain" description="Fatty acid desaturase" evidence="14">
    <location>
        <begin position="142"/>
        <end position="364"/>
    </location>
</feature>
<keyword evidence="7" id="KW-0560">Oxidoreductase</keyword>
<keyword evidence="3" id="KW-0444">Lipid biosynthesis</keyword>